<dbReference type="EMBL" id="JADBJN010000003">
    <property type="protein sequence ID" value="KAG5672086.1"/>
    <property type="molecule type" value="Genomic_DNA"/>
</dbReference>
<dbReference type="Proteomes" id="UP001107558">
    <property type="component" value="Chromosome 3"/>
</dbReference>
<keyword evidence="3" id="KW-1185">Reference proteome</keyword>
<sequence>MNFKFLTCHESVKQPKSNVANRKSVKKKNSSHKKSSTHRRRIKNTYKSSNLFSKNFYPANYFFQDDYRARLYDTRVGVNDQNGFLITARNPPQIPSQAIMPRKNLPSSMMLLQQQQNYQYYLPMKVGFYYDFFSYNL</sequence>
<protein>
    <submittedName>
        <fullName evidence="2">Uncharacterized protein</fullName>
    </submittedName>
</protein>
<dbReference type="AlphaFoldDB" id="A0A9J6BRU9"/>
<organism evidence="2 3">
    <name type="scientific">Polypedilum vanderplanki</name>
    <name type="common">Sleeping chironomid midge</name>
    <dbReference type="NCBI Taxonomy" id="319348"/>
    <lineage>
        <taxon>Eukaryota</taxon>
        <taxon>Metazoa</taxon>
        <taxon>Ecdysozoa</taxon>
        <taxon>Arthropoda</taxon>
        <taxon>Hexapoda</taxon>
        <taxon>Insecta</taxon>
        <taxon>Pterygota</taxon>
        <taxon>Neoptera</taxon>
        <taxon>Endopterygota</taxon>
        <taxon>Diptera</taxon>
        <taxon>Nematocera</taxon>
        <taxon>Chironomoidea</taxon>
        <taxon>Chironomidae</taxon>
        <taxon>Chironominae</taxon>
        <taxon>Polypedilum</taxon>
        <taxon>Polypedilum</taxon>
    </lineage>
</organism>
<evidence type="ECO:0000256" key="1">
    <source>
        <dbReference type="SAM" id="MobiDB-lite"/>
    </source>
</evidence>
<feature type="compositionally biased region" description="Basic residues" evidence="1">
    <location>
        <begin position="23"/>
        <end position="41"/>
    </location>
</feature>
<gene>
    <name evidence="2" type="ORF">PVAND_002241</name>
</gene>
<accession>A0A9J6BRU9</accession>
<feature type="region of interest" description="Disordered" evidence="1">
    <location>
        <begin position="14"/>
        <end position="41"/>
    </location>
</feature>
<proteinExistence type="predicted"/>
<comment type="caution">
    <text evidence="2">The sequence shown here is derived from an EMBL/GenBank/DDBJ whole genome shotgun (WGS) entry which is preliminary data.</text>
</comment>
<dbReference type="OrthoDB" id="418634at2759"/>
<evidence type="ECO:0000313" key="2">
    <source>
        <dbReference type="EMBL" id="KAG5672086.1"/>
    </source>
</evidence>
<name>A0A9J6BRU9_POLVA</name>
<evidence type="ECO:0000313" key="3">
    <source>
        <dbReference type="Proteomes" id="UP001107558"/>
    </source>
</evidence>
<reference evidence="2" key="1">
    <citation type="submission" date="2021-03" db="EMBL/GenBank/DDBJ databases">
        <title>Chromosome level genome of the anhydrobiotic midge Polypedilum vanderplanki.</title>
        <authorList>
            <person name="Yoshida Y."/>
            <person name="Kikawada T."/>
            <person name="Gusev O."/>
        </authorList>
    </citation>
    <scope>NUCLEOTIDE SEQUENCE</scope>
    <source>
        <strain evidence="2">NIAS01</strain>
        <tissue evidence="2">Whole body or cell culture</tissue>
    </source>
</reference>